<protein>
    <recommendedName>
        <fullName evidence="2">TerD domain-containing protein</fullName>
    </recommendedName>
</protein>
<dbReference type="AlphaFoldDB" id="A0A0V9UIS3"/>
<dbReference type="Pfam" id="PF02342">
    <property type="entry name" value="TerD"/>
    <property type="match status" value="1"/>
</dbReference>
<feature type="domain" description="TerD" evidence="2">
    <location>
        <begin position="98"/>
        <end position="148"/>
    </location>
</feature>
<reference evidence="3 4" key="2">
    <citation type="journal article" date="2016" name="Genome Announc.">
        <title>Draft Genome Sequence of a Versatile Hydrocarbon-Degrading Bacterium, Rhodococcus pyridinivorans Strain KG-16, Collected from Oil Fields in India.</title>
        <authorList>
            <person name="Aggarwal R.K."/>
            <person name="Dawar C."/>
            <person name="Phanindranath R."/>
            <person name="Mutnuri L."/>
            <person name="Dayal A.M."/>
        </authorList>
    </citation>
    <scope>NUCLEOTIDE SEQUENCE [LARGE SCALE GENOMIC DNA]</scope>
    <source>
        <strain evidence="3 4">KG-16</strain>
    </source>
</reference>
<name>A0A0V9UIS3_9NOCA</name>
<dbReference type="Gene3D" id="2.60.60.30">
    <property type="entry name" value="sav2460 like domains"/>
    <property type="match status" value="1"/>
</dbReference>
<comment type="caution">
    <text evidence="3">The sequence shown here is derived from an EMBL/GenBank/DDBJ whole genome shotgun (WGS) entry which is preliminary data.</text>
</comment>
<organism evidence="3 4">
    <name type="scientific">Rhodococcus pyridinivorans KG-16</name>
    <dbReference type="NCBI Taxonomy" id="1441730"/>
    <lineage>
        <taxon>Bacteria</taxon>
        <taxon>Bacillati</taxon>
        <taxon>Actinomycetota</taxon>
        <taxon>Actinomycetes</taxon>
        <taxon>Mycobacteriales</taxon>
        <taxon>Nocardiaceae</taxon>
        <taxon>Rhodococcus</taxon>
    </lineage>
</organism>
<dbReference type="EMBL" id="AZXY01000007">
    <property type="protein sequence ID" value="KSZ57896.1"/>
    <property type="molecule type" value="Genomic_DNA"/>
</dbReference>
<dbReference type="PANTHER" id="PTHR32097">
    <property type="entry name" value="CAMP-BINDING PROTEIN 1-RELATED"/>
    <property type="match status" value="1"/>
</dbReference>
<accession>A0A0V9UIS3</accession>
<dbReference type="RefSeq" id="WP_060652584.1">
    <property type="nucleotide sequence ID" value="NZ_AZXY01000007.1"/>
</dbReference>
<dbReference type="PATRIC" id="fig|1441730.3.peg.3147"/>
<evidence type="ECO:0000259" key="2">
    <source>
        <dbReference type="Pfam" id="PF02342"/>
    </source>
</evidence>
<evidence type="ECO:0000313" key="3">
    <source>
        <dbReference type="EMBL" id="KSZ57896.1"/>
    </source>
</evidence>
<evidence type="ECO:0000313" key="4">
    <source>
        <dbReference type="Proteomes" id="UP000053060"/>
    </source>
</evidence>
<dbReference type="CDD" id="cd06974">
    <property type="entry name" value="TerD_like"/>
    <property type="match status" value="1"/>
</dbReference>
<evidence type="ECO:0000256" key="1">
    <source>
        <dbReference type="ARBA" id="ARBA00008775"/>
    </source>
</evidence>
<sequence length="495" mass="52589">MGELFTAGRNAPLPTRTVRFTATASVPLDVCAFVVDDGLQVASSDDVVFYNQPTTAGVRLEGEVIVVDVDAVRPGARMLCAVGCERPAAVSTSLSDAVGTVLASFHVEPAVGTETALLCWEIYRRHDEWKIRALGQGYAGGLAEMFTAHGVDVEAPSDAEKVAAPGPGPVIGLSPLEVLWRIFEDAARSAAAYTSSVEFAQHRFDDELSAAVADPARRMEPEADRARARAQQRYDELVGVADARYRDDSAVLAAELLTVDATLPPALASWISPAWMHLHLPSDGVRVGEVTAPDLGPLRIPLCLPAPLTRPLWIDGDPAGLGPVVSSVVVRLLTARPDTLLHLVDPGRTLPALEPLTAARLAGPPVHDRSQVPARLRGLADAADLDALARQVDAETASPVLLVLAGFPYGYDHDDLLEIVRITHTGSAGRVSVVLAGDPPDDRVAEILWDEAQKLPVDGELADPWTGGRWTFVPDSLPTETEHLRGALGGSSLPE</sequence>
<reference evidence="4" key="1">
    <citation type="submission" date="2015-01" db="EMBL/GenBank/DDBJ databases">
        <title>Draft genome sequence of Rhodococcus pyridinivorans strain KG-16, a hydrocarbon-degrading bacterium.</title>
        <authorList>
            <person name="Aggarwal R.K."/>
            <person name="Dawar C."/>
        </authorList>
    </citation>
    <scope>NUCLEOTIDE SEQUENCE [LARGE SCALE GENOMIC DNA]</scope>
    <source>
        <strain evidence="4">KG-16</strain>
    </source>
</reference>
<gene>
    <name evidence="3" type="ORF">Z045_15125</name>
</gene>
<dbReference type="InterPro" id="IPR051324">
    <property type="entry name" value="Stress/Tellurium_Resist"/>
</dbReference>
<comment type="similarity">
    <text evidence="1">Belongs to the CAPAB/TerDEXZ family.</text>
</comment>
<proteinExistence type="inferred from homology"/>
<dbReference type="InterPro" id="IPR003325">
    <property type="entry name" value="TerD"/>
</dbReference>
<dbReference type="PANTHER" id="PTHR32097:SF4">
    <property type="entry name" value="GENERAL STRESS PROTEIN 16U"/>
    <property type="match status" value="1"/>
</dbReference>
<dbReference type="Proteomes" id="UP000053060">
    <property type="component" value="Unassembled WGS sequence"/>
</dbReference>